<evidence type="ECO:0000259" key="4">
    <source>
        <dbReference type="PROSITE" id="PS50853"/>
    </source>
</evidence>
<dbReference type="InterPro" id="IPR006558">
    <property type="entry name" value="LamG-like"/>
</dbReference>
<keyword evidence="6" id="KW-1185">Reference proteome</keyword>
<sequence length="2892" mass="306563">MKLRISSVSIFFLIFAHIFIFNEKNFAEEKAYQNIYGIHWNDKPSEDVSYARQMGYDSIAINPSSEVTDYHNNPNCTGLKYYLINPQWYPQILSGYSRAIDITQPLSEEAKEFYNQRMVWKSHDPFPYNLATGYHPAGSSEQFYVMWDFQQQAVIDEVVENIISLAKSYENPGLPFTFGGYIIDEPKLAGEFYRLDETGNNISVDLSYWTGADLGLVHGAITHEYATYSEGMAAFYKKLRTRISQEFTNSKWIVQPTLLYSESDNDEWIYQVKVRADKDELTPDMLSQKSPQNTNYVDDANNFNAGVDITKDKVGNSQTNEADEYRNRLFAAKAGINGGWYNWFGWFGDTGDMSGFKSITEVSPRLKLIRCIPNWDNLNNVPLSERTWDGSVYHSTKSYAGSDVMYSRHPKTGKLFAVFLTLSGAITLNVGETVTAVQRTDGYFVESGDGSADVSIVGNEVSLKSKDNIGEGYIFTVSGDGALSTVETGSETESESDVTSGSETSDETVNGSELTHTTLVEYYPAGGSRNSVSSKKSTKAIISKQSGSTQTWQQVVKRTQAQKTAGLSGGEGWQLISGIVYAPSNSNIAYLVSDTNQVWKTTNANADPYSIKWERKANGFFANGGASIVVDPTNPNIVYVAGSEMSASGTPISKQHDAEGIFRTTDGGDNWTMVKDAHFHRYKAVGGIHFAFAGSTIYAAQSEGGLLKSIDGGTTWNLVNKSGGGYVLDAYDGLYDIKVHPTDSSILFVSTGWGLYKVVDNGSSATVTKIGTGLPSHPYATVINYNNPNIMYATANTNGVYKSKDGGLTFTQTKASPVSNGTTGQAQQIAMSPVNPDKLMVGFLGLWPTKQLYYTHDGGTNWTLTDTMDEQNGDGWVCGSEFEGGKWTQDFSGSGEWAVPVTFHPTIENTALISGHASIVRKTTNGGVTWKYSNTGYTGSAGIVSSPSLFGWDRDDPNVLATFHMDFGPMLTTDGEDTFKSISTATPKGSAAGGAIKGNIIVEINGNWTDGEYKVAVSRNSGDSFAAISGTEGGENDWLNCLMSFHPQNNNILYAGKYRFDNIRTSNAYVAVANSKVVLGMFQGNGDIVYTWGKDGTTGNWYIQKSTDKGSTWSATNLYPSIPVKSGNHIKQIAIDPTNQNRIYAAVRNEGIYIITDTSANGGETIYRGNANGITKSRYGYEDINSVAVDPNNPNVVYAAAYASWYGHSNGIFRSTDYGMTWTNINGNLGSDINIHGISVNPYNSYVYISSFAGTWKLPPPSSTSVADTTAPNCSISINSGDAYIGSRTVTLTLSATDNVGVAGYFLSTSSMTPSASATGWTSVTSSISYTEDVSYTLSSGDGTKMVYVWYKDAAGNVSEASSDSIILDTVNPVATITSPTSSATYETTSSMINLGGNASDSASGVSSVTWSNNKGVSGTASGSTSWNISGIGLSGGENIITITATDGAGNTETDTITVIYTGATTPDGTIPTATTGSATDVTSGTATLNGTVNAGGLLTTVWFEYGETSGSYGSKSSTQSAGGSNEATISIGISGLSAGKTYYYRIAAQNSAGTTYGSKMSFTTSSGMPSTDTSSALHAFYAFDDGSGATATDSSGNNRNGTITGATWTTGKIGGALGFNGTSNYVSIPRLNYDEISVSAWFYKNANDTANADAIFGGWRWSSNLQQQEGFDLRFHQSSPNTLNFILTSKNVSGTRITKTGTYSFSNSVGNWHYAAGTYNKTTGEQKLYVDGQLVNTQLHPAGNTIVPLTSYSDMRIGYSRVNNGYMDGKVDEVRVYNRALSDQEVLSLFNDTVSPDTTPPEVSTTSPANGATNVAIDSVITGTFSEAMEAGSITQSTFLVSGGSGTIGGTVSYNGTTATFTPSGSLAYSTMYTVTVTTGVKDVSGNAMAANYTLSFTTDAAPDTTPPEVSTTSPANGATNVAIDSVITGTFSEAMDAGSITQSTFLVSGGSGTIGGTVSYSGTTATFTPSGNLSSSTTYTATITTGVKDVAGNGMDADYVWSFTTGASPDSTLQAHYAFDEGTGATATDSSGNNRNGTITGATWTTGKIGGALGFNGTSNYVSIPRLNYDEISVSAWFYKNANDTTNADAIFGGWRWSSNLQQQEGFDLRFYPSSPDRLDFILTSKNVSGTRTTKTGTYSFSNSVGNWHYAAGTYNKTTGEQKLYVDGQLVNTQLHPAGNTIVPLTSYSDMRIGYSRVNNGYMDGKVDEVRVYNRALSDQEVLSLFNDTVSPDTTPPEVSTTSPANGATNVAIDSVITGTFSEAMEAGSITQSTFLVSGGSGTIGGTVSYNGTTATFTPSGSLAYSTMYTVTVTTGVKDVSGNAMAANYTLSFTTGAAPDTTPPEVSTTSPANGATNVAIDSVITGTFSEAMEAGSITQSTFLVSDGNGTIGGTVSCSDTTVTFTPSGTLAYSTTYTVTVTTGVKDVSGNAMAANYTLSFTTDAAPDTTPPEVSTTSPANGATNVAIDSVITGTFSEAMDAGSITQSTFLVSGGSGTIGGTVSYSGTTATFTPSGSLAYSTMYTVTVTTGVKDVSGNAMAANYTLSFTTGAAPDTTPPTVSATSPANGATNVAIDSVITGTFSEAMEAGSITQSTFLVSDGNGTIGGTVSCSDTTVTFTPSGTLAYSTMYTVTVTTGVKDVAGNAMAANYTWSFTTGAAQDTTQQAYYTFDEGRGTTATDSSGNNRNGTITGATWTTGKIGGALNFDGNDYVTIPRMNYDEISVSAWFNKNASGTSVIFGGFIYNADVQLQEGFDLYFNSGTPNRLRFVVVTRNTSGTRTVKDATKDFTDSNGSWYHVVGTYNKTTGEQKLYVDGQLADTQTHPSGNVIVPLTSRNYMAIGTRYTDWGFFRGSIDEVRIYNQALSKEEVLLLFNKDTLSDTIPLEVVMMN</sequence>
<evidence type="ECO:0000256" key="1">
    <source>
        <dbReference type="ARBA" id="ARBA00022729"/>
    </source>
</evidence>
<dbReference type="Gene3D" id="2.60.40.1220">
    <property type="match status" value="6"/>
</dbReference>
<dbReference type="PANTHER" id="PTHR47635">
    <property type="entry name" value="CUB DOMAIN-CONTAINING PROTEIN"/>
    <property type="match status" value="1"/>
</dbReference>
<dbReference type="EMBL" id="LT934425">
    <property type="protein sequence ID" value="SOH03055.1"/>
    <property type="molecule type" value="Genomic_DNA"/>
</dbReference>
<dbReference type="Gene3D" id="2.60.120.200">
    <property type="match status" value="3"/>
</dbReference>
<feature type="region of interest" description="Disordered" evidence="3">
    <location>
        <begin position="484"/>
        <end position="515"/>
    </location>
</feature>
<dbReference type="RefSeq" id="WP_099323942.1">
    <property type="nucleotide sequence ID" value="NZ_LT934425.1"/>
</dbReference>
<dbReference type="InterPro" id="IPR036278">
    <property type="entry name" value="Sialidase_sf"/>
</dbReference>
<organism evidence="5 6">
    <name type="scientific">Kuenenia stuttgartiensis</name>
    <dbReference type="NCBI Taxonomy" id="174633"/>
    <lineage>
        <taxon>Bacteria</taxon>
        <taxon>Pseudomonadati</taxon>
        <taxon>Planctomycetota</taxon>
        <taxon>Candidatus Brocadiia</taxon>
        <taxon>Candidatus Brocadiales</taxon>
        <taxon>Candidatus Brocadiaceae</taxon>
        <taxon>Candidatus Kuenenia</taxon>
    </lineage>
</organism>
<dbReference type="InterPro" id="IPR014755">
    <property type="entry name" value="Cu-Rt/internalin_Ig-like"/>
</dbReference>
<dbReference type="InterPro" id="IPR015943">
    <property type="entry name" value="WD40/YVTN_repeat-like_dom_sf"/>
</dbReference>
<dbReference type="InterPro" id="IPR003961">
    <property type="entry name" value="FN3_dom"/>
</dbReference>
<evidence type="ECO:0000256" key="2">
    <source>
        <dbReference type="ARBA" id="ARBA00023157"/>
    </source>
</evidence>
<evidence type="ECO:0000313" key="6">
    <source>
        <dbReference type="Proteomes" id="UP000221734"/>
    </source>
</evidence>
<name>A0A2C9CBM9_KUEST</name>
<dbReference type="InterPro" id="IPR032812">
    <property type="entry name" value="SbsA_Ig"/>
</dbReference>
<dbReference type="SUPFAM" id="SSF50939">
    <property type="entry name" value="Sialidases"/>
    <property type="match status" value="1"/>
</dbReference>
<reference evidence="6" key="1">
    <citation type="submission" date="2017-10" db="EMBL/GenBank/DDBJ databases">
        <authorList>
            <person name="Frank J."/>
        </authorList>
    </citation>
    <scope>NUCLEOTIDE SEQUENCE [LARGE SCALE GENOMIC DNA]</scope>
</reference>
<gene>
    <name evidence="5" type="ORF">KSMBR1_0541</name>
</gene>
<dbReference type="SUPFAM" id="SSF110296">
    <property type="entry name" value="Oligoxyloglucan reducing end-specific cellobiohydrolase"/>
    <property type="match status" value="2"/>
</dbReference>
<dbReference type="Proteomes" id="UP000221734">
    <property type="component" value="Chromosome Kuenenia_stuttgartiensis_MBR1"/>
</dbReference>
<dbReference type="Pfam" id="PF13385">
    <property type="entry name" value="Laminin_G_3"/>
    <property type="match status" value="3"/>
</dbReference>
<dbReference type="OrthoDB" id="127107at2"/>
<dbReference type="Gene3D" id="2.130.10.10">
    <property type="entry name" value="YVTN repeat-like/Quinoprotein amine dehydrogenase"/>
    <property type="match status" value="4"/>
</dbReference>
<keyword evidence="1" id="KW-0732">Signal</keyword>
<dbReference type="Gene3D" id="2.60.40.10">
    <property type="entry name" value="Immunoglobulins"/>
    <property type="match status" value="1"/>
</dbReference>
<dbReference type="KEGG" id="kst:KSMBR1_0541"/>
<protein>
    <recommendedName>
        <fullName evidence="4">Fibronectin type-III domain-containing protein</fullName>
    </recommendedName>
</protein>
<evidence type="ECO:0000313" key="5">
    <source>
        <dbReference type="EMBL" id="SOH03055.1"/>
    </source>
</evidence>
<dbReference type="PROSITE" id="PS50853">
    <property type="entry name" value="FN3"/>
    <property type="match status" value="1"/>
</dbReference>
<keyword evidence="2" id="KW-1015">Disulfide bond</keyword>
<dbReference type="Pfam" id="PF13205">
    <property type="entry name" value="Big_5"/>
    <property type="match status" value="6"/>
</dbReference>
<dbReference type="InterPro" id="IPR013783">
    <property type="entry name" value="Ig-like_fold"/>
</dbReference>
<dbReference type="PANTHER" id="PTHR47635:SF2">
    <property type="entry name" value="LAMG-LIKE JELLYROLL FOLD DOMAIN-CONTAINING PROTEIN"/>
    <property type="match status" value="1"/>
</dbReference>
<dbReference type="SMART" id="SM00560">
    <property type="entry name" value="LamGL"/>
    <property type="match status" value="3"/>
</dbReference>
<proteinExistence type="predicted"/>
<feature type="domain" description="Fibronectin type-III" evidence="4">
    <location>
        <begin position="1471"/>
        <end position="1568"/>
    </location>
</feature>
<evidence type="ECO:0000256" key="3">
    <source>
        <dbReference type="SAM" id="MobiDB-lite"/>
    </source>
</evidence>
<dbReference type="SUPFAM" id="SSF49899">
    <property type="entry name" value="Concanavalin A-like lectins/glucanases"/>
    <property type="match status" value="3"/>
</dbReference>
<accession>A0A2C9CBM9</accession>
<dbReference type="InterPro" id="IPR013320">
    <property type="entry name" value="ConA-like_dom_sf"/>
</dbReference>